<dbReference type="PROSITE" id="PS50893">
    <property type="entry name" value="ABC_TRANSPORTER_2"/>
    <property type="match status" value="1"/>
</dbReference>
<dbReference type="InterPro" id="IPR050319">
    <property type="entry name" value="ABC_transp_ATP-bind"/>
</dbReference>
<dbReference type="PANTHER" id="PTHR43776">
    <property type="entry name" value="TRANSPORT ATP-BINDING PROTEIN"/>
    <property type="match status" value="1"/>
</dbReference>
<evidence type="ECO:0000256" key="2">
    <source>
        <dbReference type="ARBA" id="ARBA00022448"/>
    </source>
</evidence>
<dbReference type="PANTHER" id="PTHR43776:SF7">
    <property type="entry name" value="D,D-DIPEPTIDE TRANSPORT ATP-BINDING PROTEIN DDPF-RELATED"/>
    <property type="match status" value="1"/>
</dbReference>
<feature type="domain" description="ABC transporter" evidence="6">
    <location>
        <begin position="178"/>
        <end position="417"/>
    </location>
</feature>
<evidence type="ECO:0000259" key="6">
    <source>
        <dbReference type="PROSITE" id="PS50893"/>
    </source>
</evidence>
<dbReference type="NCBIfam" id="TIGR01727">
    <property type="entry name" value="oligo_HPY"/>
    <property type="match status" value="1"/>
</dbReference>
<keyword evidence="4 7" id="KW-0067">ATP-binding</keyword>
<dbReference type="InterPro" id="IPR013563">
    <property type="entry name" value="Oligopep_ABC_C"/>
</dbReference>
<dbReference type="GO" id="GO:0055085">
    <property type="term" value="P:transmembrane transport"/>
    <property type="evidence" value="ECO:0007669"/>
    <property type="project" value="UniProtKB-ARBA"/>
</dbReference>
<name>A0A485LU15_9ZZZZ</name>
<dbReference type="GO" id="GO:0015833">
    <property type="term" value="P:peptide transport"/>
    <property type="evidence" value="ECO:0007669"/>
    <property type="project" value="InterPro"/>
</dbReference>
<dbReference type="GO" id="GO:0016887">
    <property type="term" value="F:ATP hydrolysis activity"/>
    <property type="evidence" value="ECO:0007669"/>
    <property type="project" value="InterPro"/>
</dbReference>
<dbReference type="Gene3D" id="3.40.50.300">
    <property type="entry name" value="P-loop containing nucleotide triphosphate hydrolases"/>
    <property type="match status" value="2"/>
</dbReference>
<evidence type="ECO:0000256" key="5">
    <source>
        <dbReference type="SAM" id="MobiDB-lite"/>
    </source>
</evidence>
<protein>
    <submittedName>
        <fullName evidence="7">Oligopeptide ABC transporter (ATP-binding protein) (Modular protein)</fullName>
    </submittedName>
</protein>
<keyword evidence="2" id="KW-0813">Transport</keyword>
<dbReference type="CDD" id="cd03257">
    <property type="entry name" value="ABC_NikE_OppD_transporters"/>
    <property type="match status" value="1"/>
</dbReference>
<gene>
    <name evidence="7" type="ORF">SCFA_1160001</name>
</gene>
<organism evidence="7">
    <name type="scientific">anaerobic digester metagenome</name>
    <dbReference type="NCBI Taxonomy" id="1263854"/>
    <lineage>
        <taxon>unclassified sequences</taxon>
        <taxon>metagenomes</taxon>
        <taxon>ecological metagenomes</taxon>
    </lineage>
</organism>
<dbReference type="SMART" id="SM00382">
    <property type="entry name" value="AAA"/>
    <property type="match status" value="1"/>
</dbReference>
<evidence type="ECO:0000256" key="3">
    <source>
        <dbReference type="ARBA" id="ARBA00022741"/>
    </source>
</evidence>
<proteinExistence type="inferred from homology"/>
<dbReference type="Pfam" id="PF00005">
    <property type="entry name" value="ABC_tran"/>
    <property type="match status" value="2"/>
</dbReference>
<sequence>MELVGLDNRRSLAYPHQLSGGEKQRALIALAVVNNPDILILDEPTASLDALTKAEIIAVLRRITREKASLVITHDISTAADLSTHMAVLYGGRIVELGATGDMLTGPRHAYTRGLLRSYPNMTTTKDLQGIPGRMSHHVEGCPFHPRCTQRIRICSAEAPLPAVEGNRLIACHRGGIVPLLEVRCSKSFGPLKVLQDVECILHEGETLALIGESGSGKTTLAKTVMGLLKADEEEIRLEGKKVTRRTIDFYKRIQMIFQNPGESISHRMNVLQTVKEPLDIHKTGNEEEKLERVRQVLNEVELPGDDAFLKKYPHHLSGGEAQRVAIARALVLNPKVLIADESTSALDASVQAKILKLMMNLQEKRGLSIMFITHDLALAKKISDRLAVLLKGRIVEEGPTSEIIYHPLHPYTRALIDYAPLLEDRSARPAGSRWARRTHSGTCGNSLQAAPRLKRPPSATSTGCPYANRCLAVKDRCLEERPELIACSPRKVACFYPPVDYKIQSN</sequence>
<dbReference type="InterPro" id="IPR003439">
    <property type="entry name" value="ABC_transporter-like_ATP-bd"/>
</dbReference>
<dbReference type="GO" id="GO:0005524">
    <property type="term" value="F:ATP binding"/>
    <property type="evidence" value="ECO:0007669"/>
    <property type="project" value="UniProtKB-KW"/>
</dbReference>
<dbReference type="SUPFAM" id="SSF52540">
    <property type="entry name" value="P-loop containing nucleoside triphosphate hydrolases"/>
    <property type="match status" value="2"/>
</dbReference>
<dbReference type="PROSITE" id="PS00211">
    <property type="entry name" value="ABC_TRANSPORTER_1"/>
    <property type="match status" value="1"/>
</dbReference>
<dbReference type="InterPro" id="IPR027417">
    <property type="entry name" value="P-loop_NTPase"/>
</dbReference>
<dbReference type="InterPro" id="IPR017871">
    <property type="entry name" value="ABC_transporter-like_CS"/>
</dbReference>
<evidence type="ECO:0000256" key="1">
    <source>
        <dbReference type="ARBA" id="ARBA00005417"/>
    </source>
</evidence>
<dbReference type="EMBL" id="CAADRN010000020">
    <property type="protein sequence ID" value="VFU11363.1"/>
    <property type="molecule type" value="Genomic_DNA"/>
</dbReference>
<accession>A0A485LU15</accession>
<keyword evidence="3" id="KW-0547">Nucleotide-binding</keyword>
<dbReference type="Pfam" id="PF08352">
    <property type="entry name" value="oligo_HPY"/>
    <property type="match status" value="2"/>
</dbReference>
<feature type="region of interest" description="Disordered" evidence="5">
    <location>
        <begin position="434"/>
        <end position="462"/>
    </location>
</feature>
<evidence type="ECO:0000313" key="7">
    <source>
        <dbReference type="EMBL" id="VFU11363.1"/>
    </source>
</evidence>
<comment type="similarity">
    <text evidence="1">Belongs to the ABC transporter superfamily.</text>
</comment>
<evidence type="ECO:0000256" key="4">
    <source>
        <dbReference type="ARBA" id="ARBA00022840"/>
    </source>
</evidence>
<reference evidence="7" key="1">
    <citation type="submission" date="2019-03" db="EMBL/GenBank/DDBJ databases">
        <authorList>
            <person name="Hao L."/>
        </authorList>
    </citation>
    <scope>NUCLEOTIDE SEQUENCE</scope>
</reference>
<dbReference type="AlphaFoldDB" id="A0A485LU15"/>
<dbReference type="InterPro" id="IPR003593">
    <property type="entry name" value="AAA+_ATPase"/>
</dbReference>